<dbReference type="GO" id="GO:0003964">
    <property type="term" value="F:RNA-directed DNA polymerase activity"/>
    <property type="evidence" value="ECO:0007669"/>
    <property type="project" value="UniProtKB-KW"/>
</dbReference>
<dbReference type="OrthoDB" id="410155at2759"/>
<organism evidence="1 2">
    <name type="scientific">Trichonephila inaurata madagascariensis</name>
    <dbReference type="NCBI Taxonomy" id="2747483"/>
    <lineage>
        <taxon>Eukaryota</taxon>
        <taxon>Metazoa</taxon>
        <taxon>Ecdysozoa</taxon>
        <taxon>Arthropoda</taxon>
        <taxon>Chelicerata</taxon>
        <taxon>Arachnida</taxon>
        <taxon>Araneae</taxon>
        <taxon>Araneomorphae</taxon>
        <taxon>Entelegynae</taxon>
        <taxon>Araneoidea</taxon>
        <taxon>Nephilidae</taxon>
        <taxon>Trichonephila</taxon>
        <taxon>Trichonephila inaurata</taxon>
    </lineage>
</organism>
<accession>A0A8X6IK29</accession>
<evidence type="ECO:0000313" key="2">
    <source>
        <dbReference type="Proteomes" id="UP000886998"/>
    </source>
</evidence>
<evidence type="ECO:0000313" key="1">
    <source>
        <dbReference type="EMBL" id="GFS49218.1"/>
    </source>
</evidence>
<proteinExistence type="predicted"/>
<comment type="caution">
    <text evidence="1">The sequence shown here is derived from an EMBL/GenBank/DDBJ whole genome shotgun (WGS) entry which is preliminary data.</text>
</comment>
<protein>
    <submittedName>
        <fullName evidence="1">Putative RNA-directed DNA polymerase from transposon X-element</fullName>
    </submittedName>
</protein>
<keyword evidence="1" id="KW-0695">RNA-directed DNA polymerase</keyword>
<keyword evidence="2" id="KW-1185">Reference proteome</keyword>
<sequence>MIERNWARKAWQFSRNPNDKRVLNNIQNRLHRKIVAVQNKTWEDEHHVLDPDDGSFWEKSKEMRSKKTPVFALNGRAGIAYTDSDKEEVLACSLEKLNSKKITNPSDYIINRVVENYFSNENNFDAPPLTPPMPSEILKYIEKAKIKRAPRAGRELQTRFFEISSYQ</sequence>
<keyword evidence="1" id="KW-0548">Nucleotidyltransferase</keyword>
<dbReference type="EMBL" id="BMAV01026309">
    <property type="protein sequence ID" value="GFS49218.1"/>
    <property type="molecule type" value="Genomic_DNA"/>
</dbReference>
<dbReference type="Proteomes" id="UP000886998">
    <property type="component" value="Unassembled WGS sequence"/>
</dbReference>
<gene>
    <name evidence="1" type="primary">X-elementORF2_952</name>
    <name evidence="1" type="ORF">TNIN_490351</name>
</gene>
<name>A0A8X6IK29_9ARAC</name>
<dbReference type="AlphaFoldDB" id="A0A8X6IK29"/>
<keyword evidence="1" id="KW-0808">Transferase</keyword>
<reference evidence="1" key="1">
    <citation type="submission" date="2020-08" db="EMBL/GenBank/DDBJ databases">
        <title>Multicomponent nature underlies the extraordinary mechanical properties of spider dragline silk.</title>
        <authorList>
            <person name="Kono N."/>
            <person name="Nakamura H."/>
            <person name="Mori M."/>
            <person name="Yoshida Y."/>
            <person name="Ohtoshi R."/>
            <person name="Malay A.D."/>
            <person name="Moran D.A.P."/>
            <person name="Tomita M."/>
            <person name="Numata K."/>
            <person name="Arakawa K."/>
        </authorList>
    </citation>
    <scope>NUCLEOTIDE SEQUENCE</scope>
</reference>